<keyword evidence="3" id="KW-1185">Reference proteome</keyword>
<evidence type="ECO:0000313" key="3">
    <source>
        <dbReference type="Proteomes" id="UP001174867"/>
    </source>
</evidence>
<evidence type="ECO:0000256" key="1">
    <source>
        <dbReference type="SAM" id="SignalP"/>
    </source>
</evidence>
<name>A0ABT8PVH8_9ENTR</name>
<proteinExistence type="predicted"/>
<feature type="signal peptide" evidence="1">
    <location>
        <begin position="1"/>
        <end position="20"/>
    </location>
</feature>
<dbReference type="EMBL" id="JAUJYW010000005">
    <property type="protein sequence ID" value="MDN8600264.1"/>
    <property type="molecule type" value="Genomic_DNA"/>
</dbReference>
<dbReference type="Proteomes" id="UP001174867">
    <property type="component" value="Unassembled WGS sequence"/>
</dbReference>
<evidence type="ECO:0000313" key="2">
    <source>
        <dbReference type="EMBL" id="MDN8600264.1"/>
    </source>
</evidence>
<protein>
    <recommendedName>
        <fullName evidence="4">Curlin</fullName>
    </recommendedName>
</protein>
<sequence>MHFIKLVAAFLFVISDSVFATDLTVTPAVIKTTKIYQSGAAHMQSASRHMATVEQGGVNNRVSMTQANAGNTADIKQNGHNNSLSISQNGGGDMADVQQDIATSNSDITINQGTMDLGTDSRDARTVHVQQLGATGSSVNITQNAAASAYVSQSGSQNNVTIVQR</sequence>
<keyword evidence="1" id="KW-0732">Signal</keyword>
<reference evidence="2 3" key="1">
    <citation type="submission" date="2023-07" db="EMBL/GenBank/DDBJ databases">
        <title>Citrobacter selenititolerans sp. nov., isolated from seleniferous soil.</title>
        <authorList>
            <person name="Zhang S."/>
            <person name="Li K."/>
            <person name="Peng J."/>
            <person name="Wang H."/>
            <person name="Sun J."/>
            <person name="Guo Y."/>
        </authorList>
    </citation>
    <scope>NUCLEOTIDE SEQUENCE [LARGE SCALE GENOMIC DNA]</scope>
    <source>
        <strain evidence="2 3">S2-9</strain>
    </source>
</reference>
<accession>A0ABT8PVH8</accession>
<organism evidence="2 3">
    <name type="scientific">Citrobacter enshiensis</name>
    <dbReference type="NCBI Taxonomy" id="2971264"/>
    <lineage>
        <taxon>Bacteria</taxon>
        <taxon>Pseudomonadati</taxon>
        <taxon>Pseudomonadota</taxon>
        <taxon>Gammaproteobacteria</taxon>
        <taxon>Enterobacterales</taxon>
        <taxon>Enterobacteriaceae</taxon>
        <taxon>Citrobacter</taxon>
    </lineage>
</organism>
<feature type="chain" id="PRO_5047296134" description="Curlin" evidence="1">
    <location>
        <begin position="21"/>
        <end position="165"/>
    </location>
</feature>
<dbReference type="RefSeq" id="WP_301699266.1">
    <property type="nucleotide sequence ID" value="NZ_JAUJYW010000005.1"/>
</dbReference>
<evidence type="ECO:0008006" key="4">
    <source>
        <dbReference type="Google" id="ProtNLM"/>
    </source>
</evidence>
<gene>
    <name evidence="2" type="ORF">Q0A17_12690</name>
</gene>
<comment type="caution">
    <text evidence="2">The sequence shown here is derived from an EMBL/GenBank/DDBJ whole genome shotgun (WGS) entry which is preliminary data.</text>
</comment>